<reference evidence="1" key="1">
    <citation type="submission" date="2021-02" db="EMBL/GenBank/DDBJ databases">
        <authorList>
            <person name="Nowell W R."/>
        </authorList>
    </citation>
    <scope>NUCLEOTIDE SEQUENCE</scope>
</reference>
<accession>A0A816EXL0</accession>
<protein>
    <submittedName>
        <fullName evidence="1">Uncharacterized protein</fullName>
    </submittedName>
</protein>
<dbReference type="OrthoDB" id="6375801at2759"/>
<evidence type="ECO:0000313" key="2">
    <source>
        <dbReference type="EMBL" id="CAF4591048.1"/>
    </source>
</evidence>
<proteinExistence type="predicted"/>
<sequence length="221" mass="25529">FTRYVPNNIIKPRVQDWGTCLCVLCINPEMKLQKIIQLKSTIPSFRSLPFDIATIDLHNLVKDDDKFKNFNNELLKLRSDTITITFCEWIKQKHDKCSVPVSTKIPFTTTLTTFIDKFIQELVMLKQHVNHFYIQSKAFKTAKETSLTNSGCATVQIDWSENYSIKQAGEEKSSYYFERHVSIHSGYVWTKQKQFGFAALSDATNHMGEACWASIQTLLKD</sequence>
<feature type="non-terminal residue" evidence="1">
    <location>
        <position position="1"/>
    </location>
</feature>
<evidence type="ECO:0000313" key="3">
    <source>
        <dbReference type="Proteomes" id="UP000663829"/>
    </source>
</evidence>
<dbReference type="Proteomes" id="UP000681722">
    <property type="component" value="Unassembled WGS sequence"/>
</dbReference>
<dbReference type="AlphaFoldDB" id="A0A816EXL0"/>
<feature type="non-terminal residue" evidence="1">
    <location>
        <position position="221"/>
    </location>
</feature>
<comment type="caution">
    <text evidence="1">The sequence shown here is derived from an EMBL/GenBank/DDBJ whole genome shotgun (WGS) entry which is preliminary data.</text>
</comment>
<dbReference type="Proteomes" id="UP000663829">
    <property type="component" value="Unassembled WGS sequence"/>
</dbReference>
<gene>
    <name evidence="1" type="ORF">GPM918_LOCUS45710</name>
    <name evidence="2" type="ORF">SRO942_LOCUS48494</name>
</gene>
<dbReference type="EMBL" id="CAJOBC010125072">
    <property type="protein sequence ID" value="CAF4591048.1"/>
    <property type="molecule type" value="Genomic_DNA"/>
</dbReference>
<keyword evidence="3" id="KW-1185">Reference proteome</keyword>
<dbReference type="EMBL" id="CAJNOQ010053223">
    <property type="protein sequence ID" value="CAF1655115.1"/>
    <property type="molecule type" value="Genomic_DNA"/>
</dbReference>
<name>A0A816EXL0_9BILA</name>
<evidence type="ECO:0000313" key="1">
    <source>
        <dbReference type="EMBL" id="CAF1655115.1"/>
    </source>
</evidence>
<organism evidence="1 3">
    <name type="scientific">Didymodactylos carnosus</name>
    <dbReference type="NCBI Taxonomy" id="1234261"/>
    <lineage>
        <taxon>Eukaryota</taxon>
        <taxon>Metazoa</taxon>
        <taxon>Spiralia</taxon>
        <taxon>Gnathifera</taxon>
        <taxon>Rotifera</taxon>
        <taxon>Eurotatoria</taxon>
        <taxon>Bdelloidea</taxon>
        <taxon>Philodinida</taxon>
        <taxon>Philodinidae</taxon>
        <taxon>Didymodactylos</taxon>
    </lineage>
</organism>